<sequence>MHTLERLILSPRLAADVAARLRTAQTKSPPPRNVQHLRAKVCEVESGLTMVFLPPALSGEHNHSAKPQTRL</sequence>
<dbReference type="AlphaFoldDB" id="A0A0N7LTE7"/>
<evidence type="ECO:0000313" key="1">
    <source>
        <dbReference type="EMBL" id="CUH60490.1"/>
    </source>
</evidence>
<organism evidence="1 2">
    <name type="scientific">Thalassobacter stenotrophicus</name>
    <dbReference type="NCBI Taxonomy" id="266809"/>
    <lineage>
        <taxon>Bacteria</taxon>
        <taxon>Pseudomonadati</taxon>
        <taxon>Pseudomonadota</taxon>
        <taxon>Alphaproteobacteria</taxon>
        <taxon>Rhodobacterales</taxon>
        <taxon>Roseobacteraceae</taxon>
        <taxon>Thalassobacter</taxon>
    </lineage>
</organism>
<dbReference type="EMBL" id="CYRX01000025">
    <property type="protein sequence ID" value="CUH60490.1"/>
    <property type="molecule type" value="Genomic_DNA"/>
</dbReference>
<accession>A0A0N7LTE7</accession>
<reference evidence="1 2" key="1">
    <citation type="submission" date="2015-09" db="EMBL/GenBank/DDBJ databases">
        <authorList>
            <consortium name="Swine Surveillance"/>
        </authorList>
    </citation>
    <scope>NUCLEOTIDE SEQUENCE [LARGE SCALE GENOMIC DNA]</scope>
    <source>
        <strain evidence="1 2">CECT 5294</strain>
    </source>
</reference>
<proteinExistence type="predicted"/>
<evidence type="ECO:0000313" key="2">
    <source>
        <dbReference type="Proteomes" id="UP000051298"/>
    </source>
</evidence>
<gene>
    <name evidence="1" type="ORF">THS5294_01784</name>
</gene>
<name>A0A0N7LTE7_9RHOB</name>
<dbReference type="Proteomes" id="UP000051298">
    <property type="component" value="Unassembled WGS sequence"/>
</dbReference>
<protein>
    <submittedName>
        <fullName evidence="1">Uncharacterized protein</fullName>
    </submittedName>
</protein>